<accession>A0ABR0VNA2</accession>
<keyword evidence="3" id="KW-1185">Reference proteome</keyword>
<evidence type="ECO:0008006" key="4">
    <source>
        <dbReference type="Google" id="ProtNLM"/>
    </source>
</evidence>
<organism evidence="2 3">
    <name type="scientific">Rehmannia glutinosa</name>
    <name type="common">Chinese foxglove</name>
    <dbReference type="NCBI Taxonomy" id="99300"/>
    <lineage>
        <taxon>Eukaryota</taxon>
        <taxon>Viridiplantae</taxon>
        <taxon>Streptophyta</taxon>
        <taxon>Embryophyta</taxon>
        <taxon>Tracheophyta</taxon>
        <taxon>Spermatophyta</taxon>
        <taxon>Magnoliopsida</taxon>
        <taxon>eudicotyledons</taxon>
        <taxon>Gunneridae</taxon>
        <taxon>Pentapetalae</taxon>
        <taxon>asterids</taxon>
        <taxon>lamiids</taxon>
        <taxon>Lamiales</taxon>
        <taxon>Orobanchaceae</taxon>
        <taxon>Rehmannieae</taxon>
        <taxon>Rehmannia</taxon>
    </lineage>
</organism>
<evidence type="ECO:0000256" key="1">
    <source>
        <dbReference type="SAM" id="MobiDB-lite"/>
    </source>
</evidence>
<sequence>MAEKQPSKNDRKRERQPISVPFIWEEKPGTPKKDWKPTSPQIKKPPPPPAKLVVSVPFEWEEKPGTPLQSFVQPPMESTFAPPHKWLNHDYGNSNDLHENEGDESSDSEFDTCSFKTGDSFSSARSLLANGLISTAELSTAVPVQQTSFAVMNTNSEELQSPGSPASETESTTSSYATGTAGLVGASFLEWLFPLLASNSSLPNKVGCVTKDPSHKADLQGKEFVHERNSSQVGRPLLTLGELIVMSRRRSCQRKVNKMHKQTSMDFVKRNAFGCFIFGSGNGITGLQTKLKRQLQLKLM</sequence>
<comment type="caution">
    <text evidence="2">The sequence shown here is derived from an EMBL/GenBank/DDBJ whole genome shotgun (WGS) entry which is preliminary data.</text>
</comment>
<name>A0ABR0VNA2_REHGL</name>
<feature type="region of interest" description="Disordered" evidence="1">
    <location>
        <begin position="1"/>
        <end position="50"/>
    </location>
</feature>
<feature type="compositionally biased region" description="Acidic residues" evidence="1">
    <location>
        <begin position="101"/>
        <end position="110"/>
    </location>
</feature>
<dbReference type="PANTHER" id="PTHR37767">
    <property type="entry name" value="HYDROXYPROLINE-RICH GLYCOPROTEIN FAMILY PROTEIN"/>
    <property type="match status" value="1"/>
</dbReference>
<proteinExistence type="predicted"/>
<feature type="compositionally biased region" description="Basic and acidic residues" evidence="1">
    <location>
        <begin position="1"/>
        <end position="16"/>
    </location>
</feature>
<reference evidence="2 3" key="1">
    <citation type="journal article" date="2021" name="Comput. Struct. Biotechnol. J.">
        <title>De novo genome assembly of the potent medicinal plant Rehmannia glutinosa using nanopore technology.</title>
        <authorList>
            <person name="Ma L."/>
            <person name="Dong C."/>
            <person name="Song C."/>
            <person name="Wang X."/>
            <person name="Zheng X."/>
            <person name="Niu Y."/>
            <person name="Chen S."/>
            <person name="Feng W."/>
        </authorList>
    </citation>
    <scope>NUCLEOTIDE SEQUENCE [LARGE SCALE GENOMIC DNA]</scope>
    <source>
        <strain evidence="2">DH-2019</strain>
    </source>
</reference>
<feature type="region of interest" description="Disordered" evidence="1">
    <location>
        <begin position="91"/>
        <end position="111"/>
    </location>
</feature>
<dbReference type="EMBL" id="JABTTQ020001108">
    <property type="protein sequence ID" value="KAK6135265.1"/>
    <property type="molecule type" value="Genomic_DNA"/>
</dbReference>
<protein>
    <recommendedName>
        <fullName evidence="4">Hydroxyproline-rich glycoprotein family protein</fullName>
    </recommendedName>
</protein>
<dbReference type="PANTHER" id="PTHR37767:SF1">
    <property type="entry name" value="HYDROXYPROLINE-RICH GLYCOPROTEIN FAMILY PROTEIN"/>
    <property type="match status" value="1"/>
</dbReference>
<evidence type="ECO:0000313" key="3">
    <source>
        <dbReference type="Proteomes" id="UP001318860"/>
    </source>
</evidence>
<dbReference type="Proteomes" id="UP001318860">
    <property type="component" value="Unassembled WGS sequence"/>
</dbReference>
<gene>
    <name evidence="2" type="ORF">DH2020_030986</name>
</gene>
<feature type="compositionally biased region" description="Basic and acidic residues" evidence="1">
    <location>
        <begin position="24"/>
        <end position="36"/>
    </location>
</feature>
<evidence type="ECO:0000313" key="2">
    <source>
        <dbReference type="EMBL" id="KAK6135265.1"/>
    </source>
</evidence>